<evidence type="ECO:0000313" key="3">
    <source>
        <dbReference type="Proteomes" id="UP000287033"/>
    </source>
</evidence>
<dbReference type="Proteomes" id="UP000287033">
    <property type="component" value="Unassembled WGS sequence"/>
</dbReference>
<sequence>MHGNQQAEQDQAEDCISAPEFELGQGVGGGQRDDDLENKDGRRHDDAVQEVAQQRGLLERRCVVEDHRSLRAVLAQRSRELGADGRRVEIRIGSRGLLDRRPARLVALDAELVDHRRLRAEEASLIALDLARRLQRRRQHHVERQRDDQGSEHEQGVFEAFRCGEAMDGHA</sequence>
<feature type="region of interest" description="Disordered" evidence="1">
    <location>
        <begin position="1"/>
        <end position="45"/>
    </location>
</feature>
<protein>
    <submittedName>
        <fullName evidence="2">Uncharacterized protein</fullName>
    </submittedName>
</protein>
<organism evidence="2 3">
    <name type="scientific">Chiloscyllium punctatum</name>
    <name type="common">Brownbanded bambooshark</name>
    <name type="synonym">Hemiscyllium punctatum</name>
    <dbReference type="NCBI Taxonomy" id="137246"/>
    <lineage>
        <taxon>Eukaryota</taxon>
        <taxon>Metazoa</taxon>
        <taxon>Chordata</taxon>
        <taxon>Craniata</taxon>
        <taxon>Vertebrata</taxon>
        <taxon>Chondrichthyes</taxon>
        <taxon>Elasmobranchii</taxon>
        <taxon>Galeomorphii</taxon>
        <taxon>Galeoidea</taxon>
        <taxon>Orectolobiformes</taxon>
        <taxon>Hemiscylliidae</taxon>
        <taxon>Chiloscyllium</taxon>
    </lineage>
</organism>
<keyword evidence="3" id="KW-1185">Reference proteome</keyword>
<evidence type="ECO:0000256" key="1">
    <source>
        <dbReference type="SAM" id="MobiDB-lite"/>
    </source>
</evidence>
<comment type="caution">
    <text evidence="2">The sequence shown here is derived from an EMBL/GenBank/DDBJ whole genome shotgun (WGS) entry which is preliminary data.</text>
</comment>
<accession>A0A401TV96</accession>
<proteinExistence type="predicted"/>
<name>A0A401TV96_CHIPU</name>
<dbReference type="EMBL" id="BEZZ01197587">
    <property type="protein sequence ID" value="GCC46548.1"/>
    <property type="molecule type" value="Genomic_DNA"/>
</dbReference>
<gene>
    <name evidence="2" type="ORF">chiPu_0030959</name>
</gene>
<evidence type="ECO:0000313" key="2">
    <source>
        <dbReference type="EMBL" id="GCC46548.1"/>
    </source>
</evidence>
<dbReference type="AlphaFoldDB" id="A0A401TV96"/>
<reference evidence="2 3" key="1">
    <citation type="journal article" date="2018" name="Nat. Ecol. Evol.">
        <title>Shark genomes provide insights into elasmobranch evolution and the origin of vertebrates.</title>
        <authorList>
            <person name="Hara Y"/>
            <person name="Yamaguchi K"/>
            <person name="Onimaru K"/>
            <person name="Kadota M"/>
            <person name="Koyanagi M"/>
            <person name="Keeley SD"/>
            <person name="Tatsumi K"/>
            <person name="Tanaka K"/>
            <person name="Motone F"/>
            <person name="Kageyama Y"/>
            <person name="Nozu R"/>
            <person name="Adachi N"/>
            <person name="Nishimura O"/>
            <person name="Nakagawa R"/>
            <person name="Tanegashima C"/>
            <person name="Kiyatake I"/>
            <person name="Matsumoto R"/>
            <person name="Murakumo K"/>
            <person name="Nishida K"/>
            <person name="Terakita A"/>
            <person name="Kuratani S"/>
            <person name="Sato K"/>
            <person name="Hyodo S Kuraku.S."/>
        </authorList>
    </citation>
    <scope>NUCLEOTIDE SEQUENCE [LARGE SCALE GENOMIC DNA]</scope>
</reference>